<evidence type="ECO:0000256" key="2">
    <source>
        <dbReference type="ARBA" id="ARBA00022692"/>
    </source>
</evidence>
<evidence type="ECO:0000256" key="5">
    <source>
        <dbReference type="RuleBase" id="RU000320"/>
    </source>
</evidence>
<dbReference type="Pfam" id="PF00361">
    <property type="entry name" value="Proton_antipo_M"/>
    <property type="match status" value="1"/>
</dbReference>
<keyword evidence="10" id="KW-1185">Reference proteome</keyword>
<feature type="transmembrane region" description="Helical" evidence="6">
    <location>
        <begin position="89"/>
        <end position="109"/>
    </location>
</feature>
<organism evidence="9 10">
    <name type="scientific">Desulfovibrio ferrophilus</name>
    <dbReference type="NCBI Taxonomy" id="241368"/>
    <lineage>
        <taxon>Bacteria</taxon>
        <taxon>Pseudomonadati</taxon>
        <taxon>Thermodesulfobacteriota</taxon>
        <taxon>Desulfovibrionia</taxon>
        <taxon>Desulfovibrionales</taxon>
        <taxon>Desulfovibrionaceae</taxon>
        <taxon>Desulfovibrio</taxon>
    </lineage>
</organism>
<protein>
    <submittedName>
        <fullName evidence="9">NADH/Ubiquinone/plastoquinone complex I</fullName>
    </submittedName>
</protein>
<feature type="transmembrane region" description="Helical" evidence="6">
    <location>
        <begin position="615"/>
        <end position="634"/>
    </location>
</feature>
<feature type="transmembrane region" description="Helical" evidence="6">
    <location>
        <begin position="244"/>
        <end position="268"/>
    </location>
</feature>
<dbReference type="OrthoDB" id="9805769at2"/>
<dbReference type="InterPro" id="IPR001516">
    <property type="entry name" value="Proton_antipo_N"/>
</dbReference>
<name>A0A2Z6B294_9BACT</name>
<evidence type="ECO:0000256" key="3">
    <source>
        <dbReference type="ARBA" id="ARBA00022989"/>
    </source>
</evidence>
<comment type="subcellular location">
    <subcellularLocation>
        <location evidence="1">Endomembrane system</location>
        <topology evidence="1">Multi-pass membrane protein</topology>
    </subcellularLocation>
    <subcellularLocation>
        <location evidence="5">Membrane</location>
        <topology evidence="5">Multi-pass membrane protein</topology>
    </subcellularLocation>
</comment>
<feature type="transmembrane region" description="Helical" evidence="6">
    <location>
        <begin position="30"/>
        <end position="50"/>
    </location>
</feature>
<dbReference type="Pfam" id="PF00662">
    <property type="entry name" value="Proton_antipo_N"/>
    <property type="match status" value="1"/>
</dbReference>
<feature type="transmembrane region" description="Helical" evidence="6">
    <location>
        <begin position="316"/>
        <end position="342"/>
    </location>
</feature>
<feature type="transmembrane region" description="Helical" evidence="6">
    <location>
        <begin position="164"/>
        <end position="180"/>
    </location>
</feature>
<keyword evidence="4 6" id="KW-0472">Membrane</keyword>
<feature type="transmembrane region" description="Helical" evidence="6">
    <location>
        <begin position="6"/>
        <end position="23"/>
    </location>
</feature>
<dbReference type="PANTHER" id="PTHR43373:SF1">
    <property type="entry name" value="NA(+)_H(+) ANTIPORTER SUBUNIT A"/>
    <property type="match status" value="1"/>
</dbReference>
<dbReference type="KEGG" id="dfl:DFE_2824"/>
<dbReference type="InterPro" id="IPR050616">
    <property type="entry name" value="CPA3_Na-H_Antiporter_A"/>
</dbReference>
<sequence length="635" mass="67743">MSNLLVVLVLLPFVAGLACYLLRASFVRSLVVLGTGGILAVASIALMMTGPFTYSPGPVLGMSWDSLITIADFALLIVILFYGFKHNNLLIKLFSVAQMVGLVILELFWVDHTAHVPTFYADQLSLIMVLIISIVGSLICIYAIPYMKEHEEHLHLETSKQPRFFLFLVLFLGAMNGLVLSNNILWLYFFFEITTFCSFMLIGHDGTEIAIKNSVRALWMNSAGGVAFVAGMMFIYATAATLDIQALLASGSATAVGLLVGLAFISFAGFTKAAQLPFQGWLLGAMVAPTPVSALLHSSTMVKAGVYVVLRFAPAFAGTFVATGVALCGGFTFLACAALAISQSNGKKILAYSTISNLGLIIACAGINTPAAHTAAIFLIIFHAVSKALLFLCVGTIEQRIGSRDIEDMRGLYARMPRTAWITITGILTMLLPPFGVLLGKWMAIEAASDQLFVVVMLAMGSALTVVYWARWAGSLLDMPGGEKPVPEEQALLMRLPLLTLCLGSVGLALASPAMYEYLIRPMFASAPFMVTGGVLSGPMGAFAVYPLFLVLGLGLLYALRVVKKSRGMTFAAPYSGGANVKGSNDGSFVGPMNAPVKIEAGNYYLPAFFGEERLTTFANIAAIALIVLMIGGAL</sequence>
<feature type="domain" description="NADH:quinone oxidoreductase/Mrp antiporter transmembrane" evidence="7">
    <location>
        <begin position="181"/>
        <end position="464"/>
    </location>
</feature>
<reference evidence="9 10" key="1">
    <citation type="journal article" date="2018" name="Sci. Adv.">
        <title>Multi-heme cytochromes provide a pathway for survival in energy-limited environments.</title>
        <authorList>
            <person name="Deng X."/>
            <person name="Dohmae N."/>
            <person name="Nealson K.H."/>
            <person name="Hashimoto K."/>
            <person name="Okamoto A."/>
        </authorList>
    </citation>
    <scope>NUCLEOTIDE SEQUENCE [LARGE SCALE GENOMIC DNA]</scope>
    <source>
        <strain evidence="9 10">IS5</strain>
    </source>
</reference>
<dbReference type="AlphaFoldDB" id="A0A2Z6B294"/>
<dbReference type="GO" id="GO:0016020">
    <property type="term" value="C:membrane"/>
    <property type="evidence" value="ECO:0007669"/>
    <property type="project" value="UniProtKB-SubCell"/>
</dbReference>
<accession>A0A2Z6B294</accession>
<feature type="transmembrane region" description="Helical" evidence="6">
    <location>
        <begin position="186"/>
        <end position="206"/>
    </location>
</feature>
<feature type="transmembrane region" description="Helical" evidence="6">
    <location>
        <begin position="375"/>
        <end position="397"/>
    </location>
</feature>
<evidence type="ECO:0000256" key="1">
    <source>
        <dbReference type="ARBA" id="ARBA00004127"/>
    </source>
</evidence>
<feature type="transmembrane region" description="Helical" evidence="6">
    <location>
        <begin position="280"/>
        <end position="296"/>
    </location>
</feature>
<dbReference type="InterPro" id="IPR001750">
    <property type="entry name" value="ND/Mrp_TM"/>
</dbReference>
<dbReference type="GO" id="GO:0012505">
    <property type="term" value="C:endomembrane system"/>
    <property type="evidence" value="ECO:0007669"/>
    <property type="project" value="UniProtKB-SubCell"/>
</dbReference>
<evidence type="ECO:0000259" key="8">
    <source>
        <dbReference type="Pfam" id="PF00662"/>
    </source>
</evidence>
<gene>
    <name evidence="9" type="ORF">DFE_2824</name>
</gene>
<dbReference type="PRINTS" id="PR01434">
    <property type="entry name" value="NADHDHGNASE5"/>
</dbReference>
<feature type="transmembrane region" description="Helical" evidence="6">
    <location>
        <begin position="218"/>
        <end position="238"/>
    </location>
</feature>
<feature type="transmembrane region" description="Helical" evidence="6">
    <location>
        <begin position="452"/>
        <end position="471"/>
    </location>
</feature>
<feature type="transmembrane region" description="Helical" evidence="6">
    <location>
        <begin position="124"/>
        <end position="144"/>
    </location>
</feature>
<keyword evidence="9" id="KW-0830">Ubiquinone</keyword>
<keyword evidence="2 5" id="KW-0812">Transmembrane</keyword>
<feature type="transmembrane region" description="Helical" evidence="6">
    <location>
        <begin position="492"/>
        <end position="516"/>
    </location>
</feature>
<keyword evidence="3 6" id="KW-1133">Transmembrane helix</keyword>
<dbReference type="RefSeq" id="WP_126380584.1">
    <property type="nucleotide sequence ID" value="NZ_AP017378.1"/>
</dbReference>
<evidence type="ECO:0000313" key="9">
    <source>
        <dbReference type="EMBL" id="BBD09550.1"/>
    </source>
</evidence>
<evidence type="ECO:0000256" key="6">
    <source>
        <dbReference type="SAM" id="Phobius"/>
    </source>
</evidence>
<feature type="transmembrane region" description="Helical" evidence="6">
    <location>
        <begin position="62"/>
        <end position="82"/>
    </location>
</feature>
<feature type="transmembrane region" description="Helical" evidence="6">
    <location>
        <begin position="536"/>
        <end position="560"/>
    </location>
</feature>
<dbReference type="Proteomes" id="UP000269883">
    <property type="component" value="Chromosome"/>
</dbReference>
<evidence type="ECO:0000259" key="7">
    <source>
        <dbReference type="Pfam" id="PF00361"/>
    </source>
</evidence>
<proteinExistence type="predicted"/>
<evidence type="ECO:0000313" key="10">
    <source>
        <dbReference type="Proteomes" id="UP000269883"/>
    </source>
</evidence>
<evidence type="ECO:0000256" key="4">
    <source>
        <dbReference type="ARBA" id="ARBA00023136"/>
    </source>
</evidence>
<dbReference type="PANTHER" id="PTHR43373">
    <property type="entry name" value="NA(+)/H(+) ANTIPORTER SUBUNIT"/>
    <property type="match status" value="1"/>
</dbReference>
<feature type="transmembrane region" description="Helical" evidence="6">
    <location>
        <begin position="418"/>
        <end position="440"/>
    </location>
</feature>
<dbReference type="EMBL" id="AP017378">
    <property type="protein sequence ID" value="BBD09550.1"/>
    <property type="molecule type" value="Genomic_DNA"/>
</dbReference>
<feature type="domain" description="NADH-Ubiquinone oxidoreductase (complex I) chain 5 N-terminal" evidence="8">
    <location>
        <begin position="118"/>
        <end position="153"/>
    </location>
</feature>
<feature type="transmembrane region" description="Helical" evidence="6">
    <location>
        <begin position="349"/>
        <end position="369"/>
    </location>
</feature>